<dbReference type="SUPFAM" id="SSF46785">
    <property type="entry name" value="Winged helix' DNA-binding domain"/>
    <property type="match status" value="1"/>
</dbReference>
<dbReference type="Pfam" id="PF01978">
    <property type="entry name" value="TrmB"/>
    <property type="match status" value="1"/>
</dbReference>
<dbReference type="InterPro" id="IPR000792">
    <property type="entry name" value="Tscrpt_reg_LuxR_C"/>
</dbReference>
<dbReference type="Pfam" id="PF01726">
    <property type="entry name" value="LexA_DNA_bind"/>
    <property type="match status" value="1"/>
</dbReference>
<feature type="compositionally biased region" description="Basic and acidic residues" evidence="1">
    <location>
        <begin position="109"/>
        <end position="120"/>
    </location>
</feature>
<name>A0ABQ2ZKC2_9GAMM</name>
<dbReference type="PANTHER" id="PTHR34293:SF1">
    <property type="entry name" value="HTH-TYPE TRANSCRIPTIONAL REGULATOR TRMBL2"/>
    <property type="match status" value="1"/>
</dbReference>
<evidence type="ECO:0000256" key="1">
    <source>
        <dbReference type="SAM" id="MobiDB-lite"/>
    </source>
</evidence>
<dbReference type="InterPro" id="IPR016032">
    <property type="entry name" value="Sig_transdc_resp-reg_C-effctor"/>
</dbReference>
<dbReference type="InterPro" id="IPR036390">
    <property type="entry name" value="WH_DNA-bd_sf"/>
</dbReference>
<dbReference type="SUPFAM" id="SSF46894">
    <property type="entry name" value="C-terminal effector domain of the bipartite response regulators"/>
    <property type="match status" value="1"/>
</dbReference>
<evidence type="ECO:0000313" key="3">
    <source>
        <dbReference type="EMBL" id="GGY17476.1"/>
    </source>
</evidence>
<feature type="domain" description="HTH luxR-type" evidence="2">
    <location>
        <begin position="387"/>
        <end position="435"/>
    </location>
</feature>
<evidence type="ECO:0000313" key="4">
    <source>
        <dbReference type="Proteomes" id="UP000621898"/>
    </source>
</evidence>
<dbReference type="Proteomes" id="UP000621898">
    <property type="component" value="Unassembled WGS sequence"/>
</dbReference>
<dbReference type="InterPro" id="IPR002831">
    <property type="entry name" value="Tscrpt_reg_TrmB_N"/>
</dbReference>
<evidence type="ECO:0000259" key="2">
    <source>
        <dbReference type="SMART" id="SM00421"/>
    </source>
</evidence>
<dbReference type="EMBL" id="BMXT01000001">
    <property type="protein sequence ID" value="GGY17476.1"/>
    <property type="molecule type" value="Genomic_DNA"/>
</dbReference>
<gene>
    <name evidence="3" type="ORF">GCM10008098_06410</name>
</gene>
<dbReference type="Gene3D" id="1.10.10.10">
    <property type="entry name" value="Winged helix-like DNA-binding domain superfamily/Winged helix DNA-binding domain"/>
    <property type="match status" value="3"/>
</dbReference>
<keyword evidence="4" id="KW-1185">Reference proteome</keyword>
<proteinExistence type="predicted"/>
<comment type="caution">
    <text evidence="3">The sequence shown here is derived from an EMBL/GenBank/DDBJ whole genome shotgun (WGS) entry which is preliminary data.</text>
</comment>
<dbReference type="PANTHER" id="PTHR34293">
    <property type="entry name" value="HTH-TYPE TRANSCRIPTIONAL REGULATOR TRMBL2"/>
    <property type="match status" value="1"/>
</dbReference>
<dbReference type="SMART" id="SM00421">
    <property type="entry name" value="HTH_LUXR"/>
    <property type="match status" value="1"/>
</dbReference>
<organism evidence="3 4">
    <name type="scientific">Rhodanobacter panaciterrae</name>
    <dbReference type="NCBI Taxonomy" id="490572"/>
    <lineage>
        <taxon>Bacteria</taxon>
        <taxon>Pseudomonadati</taxon>
        <taxon>Pseudomonadota</taxon>
        <taxon>Gammaproteobacteria</taxon>
        <taxon>Lysobacterales</taxon>
        <taxon>Rhodanobacteraceae</taxon>
        <taxon>Rhodanobacter</taxon>
    </lineage>
</organism>
<protein>
    <recommendedName>
        <fullName evidence="2">HTH luxR-type domain-containing protein</fullName>
    </recommendedName>
</protein>
<dbReference type="InterPro" id="IPR036388">
    <property type="entry name" value="WH-like_DNA-bd_sf"/>
</dbReference>
<feature type="region of interest" description="Disordered" evidence="1">
    <location>
        <begin position="94"/>
        <end position="125"/>
    </location>
</feature>
<sequence>MRTMTIQITHRQSNVLAFIRARIERDGQAPTLEEIGEAMGIGHVSAVLKHVRALEAKGRLTIEAGQARGIRLVDEARELLVSGVDLSEQRKMAKLPHEPGPFSSAEAAEASHDRNTRPDGRATSNSLGALGVSEWEEQAYGAILVHHKATAEKVAALLSSTLEETTLLLESLENKGLAIHTPEQPRRYIATPPEFAAEFLTKQRHADLDRARLNMRNMQRLRPNEQEPLEQSVEVISDPTMLNQFIRHLARCAKEEVLVFQRAPVSFNSTNDGKRDDLKVRVVTDATLLDQYGPDFIWQGAEAGEEIRFFRSLPAKLIIVDREIAVIHVSTNSALEETRLIVRRPSGLLDALLVLFELVWDRASPMAPDGTPGVDEEIPEPPKSVDQVITWLSMGLNDKAIAHEAGVSASTITRRIGDLMESFGTRSRFQLGWRAALDAFSDRLDASGKDTSEKGR</sequence>
<reference evidence="4" key="1">
    <citation type="journal article" date="2019" name="Int. J. Syst. Evol. Microbiol.">
        <title>The Global Catalogue of Microorganisms (GCM) 10K type strain sequencing project: providing services to taxonomists for standard genome sequencing and annotation.</title>
        <authorList>
            <consortium name="The Broad Institute Genomics Platform"/>
            <consortium name="The Broad Institute Genome Sequencing Center for Infectious Disease"/>
            <person name="Wu L."/>
            <person name="Ma J."/>
        </authorList>
    </citation>
    <scope>NUCLEOTIDE SEQUENCE [LARGE SCALE GENOMIC DNA]</scope>
    <source>
        <strain evidence="4">KCTC 22232</strain>
    </source>
</reference>
<dbReference type="InterPro" id="IPR051797">
    <property type="entry name" value="TrmB-like"/>
</dbReference>
<dbReference type="InterPro" id="IPR006199">
    <property type="entry name" value="LexA_DNA-bd_dom"/>
</dbReference>
<accession>A0ABQ2ZKC2</accession>